<dbReference type="SUPFAM" id="SSF51735">
    <property type="entry name" value="NAD(P)-binding Rossmann-fold domains"/>
    <property type="match status" value="1"/>
</dbReference>
<dbReference type="GO" id="GO:0000166">
    <property type="term" value="F:nucleotide binding"/>
    <property type="evidence" value="ECO:0007669"/>
    <property type="project" value="InterPro"/>
</dbReference>
<dbReference type="Pfam" id="PF01408">
    <property type="entry name" value="GFO_IDH_MocA"/>
    <property type="match status" value="1"/>
</dbReference>
<accession>A0A7W9X2M9</accession>
<dbReference type="InterPro" id="IPR036291">
    <property type="entry name" value="NAD(P)-bd_dom_sf"/>
</dbReference>
<keyword evidence="2" id="KW-0560">Oxidoreductase</keyword>
<dbReference type="InterPro" id="IPR050984">
    <property type="entry name" value="Gfo/Idh/MocA_domain"/>
</dbReference>
<dbReference type="Gene3D" id="3.30.360.10">
    <property type="entry name" value="Dihydrodipicolinate Reductase, domain 2"/>
    <property type="match status" value="1"/>
</dbReference>
<dbReference type="EMBL" id="JACHBX010000004">
    <property type="protein sequence ID" value="MBB6135291.1"/>
    <property type="molecule type" value="Genomic_DNA"/>
</dbReference>
<reference evidence="5 6" key="1">
    <citation type="submission" date="2020-08" db="EMBL/GenBank/DDBJ databases">
        <title>The Agave Microbiome: Exploring the role of microbial communities in plant adaptations to desert environments.</title>
        <authorList>
            <person name="Partida-Martinez L.P."/>
        </authorList>
    </citation>
    <scope>NUCLEOTIDE SEQUENCE [LARGE SCALE GENOMIC DNA]</scope>
    <source>
        <strain evidence="5 6">AT3.2</strain>
    </source>
</reference>
<name>A0A7W9X2M9_9BURK</name>
<dbReference type="GO" id="GO:0016491">
    <property type="term" value="F:oxidoreductase activity"/>
    <property type="evidence" value="ECO:0007669"/>
    <property type="project" value="UniProtKB-KW"/>
</dbReference>
<comment type="caution">
    <text evidence="5">The sequence shown here is derived from an EMBL/GenBank/DDBJ whole genome shotgun (WGS) entry which is preliminary data.</text>
</comment>
<evidence type="ECO:0000256" key="1">
    <source>
        <dbReference type="ARBA" id="ARBA00010928"/>
    </source>
</evidence>
<evidence type="ECO:0000313" key="6">
    <source>
        <dbReference type="Proteomes" id="UP000540787"/>
    </source>
</evidence>
<dbReference type="Pfam" id="PF22725">
    <property type="entry name" value="GFO_IDH_MocA_C3"/>
    <property type="match status" value="1"/>
</dbReference>
<dbReference type="InterPro" id="IPR000683">
    <property type="entry name" value="Gfo/Idh/MocA-like_OxRdtase_N"/>
</dbReference>
<sequence>MAEAVRWGILGTGKIAHAFATALKDVPGAVLAGVASRSQETADAFGREFGALASYGSYEALAANPDIDLVYIGTPHPQHVENALMALRAGKGVLCEKPFTMNLREAEQVVTLARTKRLFLMEAMWTRYLPAYQEVQRILASGEIGTPRQVVADFGFAATFGPEHRVFNPELGGGALLDLGIYPLSIAAGLLGPVSEIRAQAEMGPTGVDVQTGFTLKHEGGGMSVCSCSLLARTPAELTVAGERGHVRINTRFHCATSVTVTLDDGTSRTIDTPYLGNGYVHEAIEAQRCWQAGLLESPVMTQRETLALMGVMDEIRRQIGLRYEADRVRPPA</sequence>
<comment type="similarity">
    <text evidence="1">Belongs to the Gfo/Idh/MocA family.</text>
</comment>
<protein>
    <submittedName>
        <fullName evidence="5">Putative dehydrogenase</fullName>
    </submittedName>
</protein>
<keyword evidence="6" id="KW-1185">Reference proteome</keyword>
<gene>
    <name evidence="5" type="ORF">HD842_003458</name>
</gene>
<dbReference type="Gene3D" id="3.40.50.720">
    <property type="entry name" value="NAD(P)-binding Rossmann-like Domain"/>
    <property type="match status" value="1"/>
</dbReference>
<evidence type="ECO:0000256" key="2">
    <source>
        <dbReference type="ARBA" id="ARBA00023002"/>
    </source>
</evidence>
<dbReference type="RefSeq" id="WP_183555976.1">
    <property type="nucleotide sequence ID" value="NZ_JACHBX010000004.1"/>
</dbReference>
<dbReference type="SUPFAM" id="SSF55347">
    <property type="entry name" value="Glyceraldehyde-3-phosphate dehydrogenase-like, C-terminal domain"/>
    <property type="match status" value="1"/>
</dbReference>
<evidence type="ECO:0000313" key="5">
    <source>
        <dbReference type="EMBL" id="MBB6135291.1"/>
    </source>
</evidence>
<evidence type="ECO:0000259" key="3">
    <source>
        <dbReference type="Pfam" id="PF01408"/>
    </source>
</evidence>
<dbReference type="AlphaFoldDB" id="A0A7W9X2M9"/>
<feature type="domain" description="GFO/IDH/MocA-like oxidoreductase" evidence="4">
    <location>
        <begin position="132"/>
        <end position="247"/>
    </location>
</feature>
<organism evidence="5 6">
    <name type="scientific">Massilia aurea</name>
    <dbReference type="NCBI Taxonomy" id="373040"/>
    <lineage>
        <taxon>Bacteria</taxon>
        <taxon>Pseudomonadati</taxon>
        <taxon>Pseudomonadota</taxon>
        <taxon>Betaproteobacteria</taxon>
        <taxon>Burkholderiales</taxon>
        <taxon>Oxalobacteraceae</taxon>
        <taxon>Telluria group</taxon>
        <taxon>Massilia</taxon>
    </lineage>
</organism>
<dbReference type="PANTHER" id="PTHR22604">
    <property type="entry name" value="OXIDOREDUCTASES"/>
    <property type="match status" value="1"/>
</dbReference>
<feature type="domain" description="Gfo/Idh/MocA-like oxidoreductase N-terminal" evidence="3">
    <location>
        <begin position="5"/>
        <end position="121"/>
    </location>
</feature>
<dbReference type="Proteomes" id="UP000540787">
    <property type="component" value="Unassembled WGS sequence"/>
</dbReference>
<proteinExistence type="inferred from homology"/>
<dbReference type="PANTHER" id="PTHR22604:SF105">
    <property type="entry name" value="TRANS-1,2-DIHYDROBENZENE-1,2-DIOL DEHYDROGENASE"/>
    <property type="match status" value="1"/>
</dbReference>
<dbReference type="InterPro" id="IPR055170">
    <property type="entry name" value="GFO_IDH_MocA-like_dom"/>
</dbReference>
<evidence type="ECO:0000259" key="4">
    <source>
        <dbReference type="Pfam" id="PF22725"/>
    </source>
</evidence>